<comment type="caution">
    <text evidence="1">The sequence shown here is derived from an EMBL/GenBank/DDBJ whole genome shotgun (WGS) entry which is preliminary data.</text>
</comment>
<reference evidence="1 2" key="1">
    <citation type="submission" date="2018-06" db="EMBL/GenBank/DDBJ databases">
        <title>Whole genome sequencing of Candida tropicalis (genome annotated by CSBL at Korea University).</title>
        <authorList>
            <person name="Ahn J."/>
        </authorList>
    </citation>
    <scope>NUCLEOTIDE SEQUENCE [LARGE SCALE GENOMIC DNA]</scope>
    <source>
        <strain evidence="1 2">ATCC 20962</strain>
    </source>
</reference>
<keyword evidence="2" id="KW-1185">Reference proteome</keyword>
<protein>
    <submittedName>
        <fullName evidence="1">Uncharacterized protein</fullName>
    </submittedName>
</protein>
<organism evidence="1 2">
    <name type="scientific">Candida viswanathii</name>
    <dbReference type="NCBI Taxonomy" id="5486"/>
    <lineage>
        <taxon>Eukaryota</taxon>
        <taxon>Fungi</taxon>
        <taxon>Dikarya</taxon>
        <taxon>Ascomycota</taxon>
        <taxon>Saccharomycotina</taxon>
        <taxon>Pichiomycetes</taxon>
        <taxon>Debaryomycetaceae</taxon>
        <taxon>Candida/Lodderomyces clade</taxon>
        <taxon>Candida</taxon>
    </lineage>
</organism>
<name>A0A367Y612_9ASCO</name>
<dbReference type="AlphaFoldDB" id="A0A367Y612"/>
<gene>
    <name evidence="1" type="ORF">Cantr_08161</name>
</gene>
<dbReference type="EMBL" id="QLNQ01000026">
    <property type="protein sequence ID" value="RCK61069.1"/>
    <property type="molecule type" value="Genomic_DNA"/>
</dbReference>
<sequence length="855" mass="99016">MSFPLLRKSIRRIPLRPAPYLTPIRFYKKRDPHNEPARNNVRIALNLLFPGLAPINNAEATEKAIEALKKDPSAQFQEVPLVRIPEVIIEQPDQLQSAYREYQEALFLFGKPEDPEGWMEEQIKAIGERKLPVIFRPDADAFFEEFDFMFPIYSSSQFVTSSMVYSQGPPIFEKNARFNELVELDKLRDIIKFNPMYLVGAPEHIEKVYQELFTGECQSKEISEYLTRLRTLGEKAVAYYLALYAPNRSKPLDASSIIRDWCFPKIVKNNPTLVDTMTAEPLNTLYQYFGLITLVNGPITRECIRSMVELDEPEAPTKREDVSLVLSDEEKQLLEEKTKHYYHIGLMTLESVEAYTSLNKVEAPPVKELTPEETAILGFLVYTSFSNAYQFLGVEPVFTKTRKQHIVQLFNSSETEWAFPELKRNNTPSNPLEVTVPLVNENRVNNILMMQPTQRDTDLDRIIKRNSGVAGARYEYFLKIAFTRHLLEYGFHANELLLTLSGQPFKQYVQSRFSSEVPFNQIFGCMSEQQKLEWTDDMVNKLKTVMQNLDAYSLDFFLHEFKDRVRKRSQVSITTHGLNRLLQCVDEENSSDTYLCDLGAAFVRYAYTKSTMGVILHEAILTIRAVEAELNDIQLSKIGKIVSGNTLEENEAFEQNLLDAIELKGLGNSEAPFVMDVLTEGIPTPRPQPARVKRPFLQKLDLKNLKLPIVECTDGLQKAMFINYYILPKTLRFLRPKNRKVEKAPLLELVSKTALLGRAYFDYVALYKLRTNSINDVLKEKKVIRDICRTTGLHDPYTDKFKYWYRNSLKMRNINEYNELVTYVQMFNQYLGFLYTYHRKELDLYIDNVVAELTK</sequence>
<dbReference type="OrthoDB" id="4003546at2759"/>
<evidence type="ECO:0000313" key="1">
    <source>
        <dbReference type="EMBL" id="RCK61069.1"/>
    </source>
</evidence>
<evidence type="ECO:0000313" key="2">
    <source>
        <dbReference type="Proteomes" id="UP000253472"/>
    </source>
</evidence>
<dbReference type="Proteomes" id="UP000253472">
    <property type="component" value="Unassembled WGS sequence"/>
</dbReference>
<accession>A0A367Y612</accession>
<proteinExistence type="predicted"/>